<dbReference type="Gene3D" id="3.40.190.10">
    <property type="entry name" value="Periplasmic binding protein-like II"/>
    <property type="match status" value="2"/>
</dbReference>
<dbReference type="eggNOG" id="COG3221">
    <property type="taxonomic scope" value="Bacteria"/>
</dbReference>
<comment type="caution">
    <text evidence="1">The sequence shown here is derived from an EMBL/GenBank/DDBJ whole genome shotgun (WGS) entry which is preliminary data.</text>
</comment>
<keyword evidence="2" id="KW-1185">Reference proteome</keyword>
<dbReference type="RefSeq" id="WP_037407753.1">
    <property type="nucleotide sequence ID" value="NZ_CAJZCB010000004.1"/>
</dbReference>
<name>A0A066TA09_9NEIS</name>
<gene>
    <name evidence="1" type="ORF">SALWKB29_1259</name>
</gene>
<organism evidence="1 2">
    <name type="scientific">Snodgrassella communis</name>
    <dbReference type="NCBI Taxonomy" id="2946699"/>
    <lineage>
        <taxon>Bacteria</taxon>
        <taxon>Pseudomonadati</taxon>
        <taxon>Pseudomonadota</taxon>
        <taxon>Betaproteobacteria</taxon>
        <taxon>Neisseriales</taxon>
        <taxon>Neisseriaceae</taxon>
        <taxon>Snodgrassella</taxon>
    </lineage>
</organism>
<reference evidence="1 2" key="1">
    <citation type="submission" date="2014-03" db="EMBL/GenBank/DDBJ databases">
        <title>The genomes of two eusocial bee gut symbionts.</title>
        <authorList>
            <person name="Kwong W.K."/>
            <person name="Engel P."/>
            <person name="Koch H."/>
            <person name="Moran N.A."/>
        </authorList>
    </citation>
    <scope>NUCLEOTIDE SEQUENCE [LARGE SCALE GENOMIC DNA]</scope>
    <source>
        <strain evidence="2">wkB29</strain>
    </source>
</reference>
<sequence>MLSLMVVPDYLPDQFSTWYLLNNYLQKQSDQNISLLMPPSFDEVTALQEKEKVSMLFVNPFSAGNYVREQGYLPLVKPKNKSDEIVIVTAADSDINAIEDLNGNVELALSHNEDANFIGLRLLEPANLSDDEMVIKRKDNFLMVASSVIRHQAQVGIVQADVYDSFNSVTKNQLKVLLKSRINEVSHVMLYHPDAAAQAEPLREILCKMADNPDGAGIVKALNLPEGFAELSVEDMEFMIDVVDTMRM</sequence>
<dbReference type="Proteomes" id="UP000027170">
    <property type="component" value="Unassembled WGS sequence"/>
</dbReference>
<evidence type="ECO:0000313" key="2">
    <source>
        <dbReference type="Proteomes" id="UP000027170"/>
    </source>
</evidence>
<protein>
    <submittedName>
        <fullName evidence="1">ABC-type phosphate/phosphonate transport system periplasmic component</fullName>
    </submittedName>
</protein>
<proteinExistence type="predicted"/>
<evidence type="ECO:0000313" key="1">
    <source>
        <dbReference type="EMBL" id="KDN14800.1"/>
    </source>
</evidence>
<dbReference type="AlphaFoldDB" id="A0A066TA09"/>
<dbReference type="Pfam" id="PF12974">
    <property type="entry name" value="Phosphonate-bd"/>
    <property type="match status" value="1"/>
</dbReference>
<dbReference type="GeneID" id="75157685"/>
<accession>A0A066TA09</accession>
<dbReference type="EMBL" id="JFZV01000005">
    <property type="protein sequence ID" value="KDN14800.1"/>
    <property type="molecule type" value="Genomic_DNA"/>
</dbReference>